<organism evidence="2 3">
    <name type="scientific">Mucilaginibacter robiniae</name>
    <dbReference type="NCBI Taxonomy" id="2728022"/>
    <lineage>
        <taxon>Bacteria</taxon>
        <taxon>Pseudomonadati</taxon>
        <taxon>Bacteroidota</taxon>
        <taxon>Sphingobacteriia</taxon>
        <taxon>Sphingobacteriales</taxon>
        <taxon>Sphingobacteriaceae</taxon>
        <taxon>Mucilaginibacter</taxon>
    </lineage>
</organism>
<proteinExistence type="predicted"/>
<dbReference type="EMBL" id="CP051682">
    <property type="protein sequence ID" value="QJD97111.1"/>
    <property type="molecule type" value="Genomic_DNA"/>
</dbReference>
<accession>A0A7L5E241</accession>
<name>A0A7L5E241_9SPHI</name>
<evidence type="ECO:0000313" key="2">
    <source>
        <dbReference type="EMBL" id="QJD97111.1"/>
    </source>
</evidence>
<dbReference type="RefSeq" id="WP_169609002.1">
    <property type="nucleotide sequence ID" value="NZ_CP051682.1"/>
</dbReference>
<dbReference type="AlphaFoldDB" id="A0A7L5E241"/>
<dbReference type="Pfam" id="PF21751">
    <property type="entry name" value="DACNV"/>
    <property type="match status" value="1"/>
</dbReference>
<dbReference type="Proteomes" id="UP000503278">
    <property type="component" value="Chromosome"/>
</dbReference>
<reference evidence="2 3" key="1">
    <citation type="submission" date="2020-04" db="EMBL/GenBank/DDBJ databases">
        <title>Genome sequencing of novel species.</title>
        <authorList>
            <person name="Heo J."/>
            <person name="Kim S.-J."/>
            <person name="Kim J.-S."/>
            <person name="Hong S.-B."/>
            <person name="Kwon S.-W."/>
        </authorList>
    </citation>
    <scope>NUCLEOTIDE SEQUENCE [LARGE SCALE GENOMIC DNA]</scope>
    <source>
        <strain evidence="2 3">F39-2</strain>
    </source>
</reference>
<dbReference type="InterPro" id="IPR048551">
    <property type="entry name" value="DACNV"/>
</dbReference>
<sequence>MLSESTYLPARIIAPAIEAHFATHLALADDLGEGNLASPTHSSIIEAVIDVAFWASLRREEGHSPTISLALLHPDQAEQPLIFGRQLRLTPQNLIKLAPAVAQPGIHLGVWQQADGLYVWGTTHYIPKICFVLEVIEPGLLVVKHRRIGGFGKFVNVAVLHGDQIKILDEQSMGISNCPALLSSLMRMPLPAFMGESFNILVQLAASMRLHRRGGLVLIVPQGFDDWHRSVVHPINYPVTPSYCAISNLLQYREPEKDKLEWQEALLQAIDIIGGFTAVDGATIINEQYDLLAFGAKVARAANSTPVEQIILTEPVAGVKATKVHPAQHGGTRHLAAAQFVFDQHNAVALVASQDGQFTVFAWSDQLQIVHAHRIDVLLY</sequence>
<dbReference type="Gene3D" id="3.40.1700.10">
    <property type="entry name" value="DNA integrity scanning protein, DisA, N-terminal domain"/>
    <property type="match status" value="1"/>
</dbReference>
<dbReference type="KEGG" id="mrob:HH214_15160"/>
<protein>
    <recommendedName>
        <fullName evidence="1">Probable sensor domain-containing protein</fullName>
    </recommendedName>
</protein>
<feature type="domain" description="Probable sensor" evidence="1">
    <location>
        <begin position="40"/>
        <end position="124"/>
    </location>
</feature>
<evidence type="ECO:0000259" key="1">
    <source>
        <dbReference type="Pfam" id="PF21751"/>
    </source>
</evidence>
<keyword evidence="3" id="KW-1185">Reference proteome</keyword>
<gene>
    <name evidence="2" type="ORF">HH214_15160</name>
</gene>
<evidence type="ECO:0000313" key="3">
    <source>
        <dbReference type="Proteomes" id="UP000503278"/>
    </source>
</evidence>
<dbReference type="InterPro" id="IPR036888">
    <property type="entry name" value="DNA_integrity_DisA_N_sf"/>
</dbReference>